<feature type="region of interest" description="Disordered" evidence="2">
    <location>
        <begin position="552"/>
        <end position="572"/>
    </location>
</feature>
<dbReference type="Proteomes" id="UP001295423">
    <property type="component" value="Unassembled WGS sequence"/>
</dbReference>
<dbReference type="Pfam" id="PF00004">
    <property type="entry name" value="AAA"/>
    <property type="match status" value="2"/>
</dbReference>
<evidence type="ECO:0000313" key="4">
    <source>
        <dbReference type="EMBL" id="CAJ1937934.1"/>
    </source>
</evidence>
<organism evidence="4 5">
    <name type="scientific">Cylindrotheca closterium</name>
    <dbReference type="NCBI Taxonomy" id="2856"/>
    <lineage>
        <taxon>Eukaryota</taxon>
        <taxon>Sar</taxon>
        <taxon>Stramenopiles</taxon>
        <taxon>Ochrophyta</taxon>
        <taxon>Bacillariophyta</taxon>
        <taxon>Bacillariophyceae</taxon>
        <taxon>Bacillariophycidae</taxon>
        <taxon>Bacillariales</taxon>
        <taxon>Bacillariaceae</taxon>
        <taxon>Cylindrotheca</taxon>
    </lineage>
</organism>
<dbReference type="GO" id="GO:0005524">
    <property type="term" value="F:ATP binding"/>
    <property type="evidence" value="ECO:0007669"/>
    <property type="project" value="InterPro"/>
</dbReference>
<dbReference type="InterPro" id="IPR050747">
    <property type="entry name" value="Mitochondrial_chaperone_BCS1"/>
</dbReference>
<dbReference type="Gene3D" id="3.40.50.300">
    <property type="entry name" value="P-loop containing nucleotide triphosphate hydrolases"/>
    <property type="match status" value="2"/>
</dbReference>
<evidence type="ECO:0000256" key="2">
    <source>
        <dbReference type="SAM" id="MobiDB-lite"/>
    </source>
</evidence>
<evidence type="ECO:0000259" key="3">
    <source>
        <dbReference type="SMART" id="SM00382"/>
    </source>
</evidence>
<name>A0AAD2CKW2_9STRA</name>
<dbReference type="InterPro" id="IPR003960">
    <property type="entry name" value="ATPase_AAA_CS"/>
</dbReference>
<dbReference type="InterPro" id="IPR003959">
    <property type="entry name" value="ATPase_AAA_core"/>
</dbReference>
<dbReference type="EMBL" id="CAKOGP040000668">
    <property type="protein sequence ID" value="CAJ1937934.1"/>
    <property type="molecule type" value="Genomic_DNA"/>
</dbReference>
<comment type="similarity">
    <text evidence="1">Belongs to the AAA ATPase family. BCS1 subfamily.</text>
</comment>
<dbReference type="SMART" id="SM00382">
    <property type="entry name" value="AAA"/>
    <property type="match status" value="1"/>
</dbReference>
<dbReference type="InterPro" id="IPR003593">
    <property type="entry name" value="AAA+_ATPase"/>
</dbReference>
<gene>
    <name evidence="4" type="ORF">CYCCA115_LOCUS5891</name>
</gene>
<dbReference type="InterPro" id="IPR027417">
    <property type="entry name" value="P-loop_NTPase"/>
</dbReference>
<dbReference type="AlphaFoldDB" id="A0AAD2CKW2"/>
<comment type="caution">
    <text evidence="4">The sequence shown here is derived from an EMBL/GenBank/DDBJ whole genome shotgun (WGS) entry which is preliminary data.</text>
</comment>
<reference evidence="4" key="1">
    <citation type="submission" date="2023-08" db="EMBL/GenBank/DDBJ databases">
        <authorList>
            <person name="Audoor S."/>
            <person name="Bilcke G."/>
        </authorList>
    </citation>
    <scope>NUCLEOTIDE SEQUENCE</scope>
</reference>
<protein>
    <recommendedName>
        <fullName evidence="3">AAA+ ATPase domain-containing protein</fullName>
    </recommendedName>
</protein>
<dbReference type="PROSITE" id="PS00674">
    <property type="entry name" value="AAA"/>
    <property type="match status" value="1"/>
</dbReference>
<feature type="compositionally biased region" description="Low complexity" evidence="2">
    <location>
        <begin position="554"/>
        <end position="569"/>
    </location>
</feature>
<dbReference type="PANTHER" id="PTHR23070">
    <property type="entry name" value="BCS1 AAA-TYPE ATPASE"/>
    <property type="match status" value="1"/>
</dbReference>
<accession>A0AAD2CKW2</accession>
<proteinExistence type="inferred from homology"/>
<dbReference type="SUPFAM" id="SSF52540">
    <property type="entry name" value="P-loop containing nucleoside triphosphate hydrolases"/>
    <property type="match status" value="1"/>
</dbReference>
<evidence type="ECO:0000313" key="5">
    <source>
        <dbReference type="Proteomes" id="UP001295423"/>
    </source>
</evidence>
<keyword evidence="5" id="KW-1185">Reference proteome</keyword>
<evidence type="ECO:0000256" key="1">
    <source>
        <dbReference type="ARBA" id="ARBA00007448"/>
    </source>
</evidence>
<feature type="domain" description="AAA+ ATPase" evidence="3">
    <location>
        <begin position="318"/>
        <end position="662"/>
    </location>
</feature>
<sequence>MDSDDGDAFGSNGFQMMGMMNALKTGDMHTDMIIAMCVPFVLRILFSWIGKLEEIPNWEIWVKWWQADGIKHERFISHSTTRNSWGGTYDTDEDTKNSVLLKAIKMYLDQVVKLKLSAAHLDLTQLKETSGYYYDDSDGDDEDGEYQGSRKTLVGMLSRYKIINRIPDNEWHSLGFFGDPASKVLLRIEKQTRNEGDSEEKNKTKFEINETVFHFTADEEGSIDAFINGAYKWYIGELRKMEDNSRYLYEMKVQDRKTGMSDDDGGGDSTNGTNYKRYKLSDEKSFDSLFFKEKKNLLGLIDHFTNKTGKYAIKGYPHKLGVLLHGPPGTGKTSLIKALAQYTGRSIVNVPLTKVSTNSELMSIFFDRNYHVEGASVPVKMTFKDVIFVMEDVDAASKIVKRRDGRKTSNMLDDGQQIPLPTPKSLWRMFLESTSDDCKALVKELTSKSDRLKEDEESQRSDVLRSMNQRLAGLPALGLVGEGVAVQDESSPATQLCDNALESASKLQSRYSKLNDILSAHAKSIKSLLESGTNVDDDFINDLLGEVGSLTVPTSDSSTCSSSAASDESPIPAQAAEEAFPSILDLDGLSDKKGSKSSGFGPSLFKPNPDALSLSGLLNVLDGVVDTPGRIVIMTTNHPEMLDPALIRPGRVDKKLLLGRMRAADVICMLEHYFQTQLDNSQVMLVEAAINGESSSGVPMLKLTPAQVEQMAAEHDELDSMIAAIEKMNPALVKKSREPFSAVSKTSFDKTRSR</sequence>
<dbReference type="GO" id="GO:0016887">
    <property type="term" value="F:ATP hydrolysis activity"/>
    <property type="evidence" value="ECO:0007669"/>
    <property type="project" value="InterPro"/>
</dbReference>